<organism evidence="1 2">
    <name type="scientific">Acinetobacter indicus</name>
    <dbReference type="NCBI Taxonomy" id="756892"/>
    <lineage>
        <taxon>Bacteria</taxon>
        <taxon>Pseudomonadati</taxon>
        <taxon>Pseudomonadota</taxon>
        <taxon>Gammaproteobacteria</taxon>
        <taxon>Moraxellales</taxon>
        <taxon>Moraxellaceae</taxon>
        <taxon>Acinetobacter</taxon>
    </lineage>
</organism>
<sequence>MGADWQSARSQFLFLGLKPLHPDFIELELKMKKSLKPSLEGKIRGLLLCLFDPVLQRCSTASLRIQAAASLNPQDQWPRLHSEEGNASGSANYATCGLTLF</sequence>
<evidence type="ECO:0000313" key="2">
    <source>
        <dbReference type="Proteomes" id="UP000503440"/>
    </source>
</evidence>
<reference evidence="1 2" key="1">
    <citation type="submission" date="2019-09" db="EMBL/GenBank/DDBJ databases">
        <title>Non-baumannii Acinetobacter spp. carrying blaNDM-1 isolated in China.</title>
        <authorList>
            <person name="Cui C."/>
            <person name="Chen C."/>
            <person name="Sun J."/>
            <person name="Liu Y."/>
        </authorList>
    </citation>
    <scope>NUCLEOTIDE SEQUENCE [LARGE SCALE GENOMIC DNA]</scope>
    <source>
        <strain evidence="1 2">B18</strain>
    </source>
</reference>
<name>A0A6C0XYW0_9GAMM</name>
<protein>
    <submittedName>
        <fullName evidence="1">Uncharacterized protein</fullName>
    </submittedName>
</protein>
<dbReference type="EMBL" id="CP044455">
    <property type="protein sequence ID" value="QIC69079.1"/>
    <property type="molecule type" value="Genomic_DNA"/>
</dbReference>
<evidence type="ECO:0000313" key="1">
    <source>
        <dbReference type="EMBL" id="QIC69079.1"/>
    </source>
</evidence>
<gene>
    <name evidence="1" type="ORF">FSC09_00865</name>
</gene>
<proteinExistence type="predicted"/>
<dbReference type="Proteomes" id="UP000503440">
    <property type="component" value="Chromosome"/>
</dbReference>
<accession>A0A6C0XYW0</accession>
<dbReference type="AlphaFoldDB" id="A0A6C0XYW0"/>